<evidence type="ECO:0000256" key="4">
    <source>
        <dbReference type="ARBA" id="ARBA00022692"/>
    </source>
</evidence>
<feature type="domain" description="TonB-dependent receptor plug" evidence="13">
    <location>
        <begin position="144"/>
        <end position="224"/>
    </location>
</feature>
<dbReference type="PANTHER" id="PTHR30069:SF29">
    <property type="entry name" value="HEMOGLOBIN AND HEMOGLOBIN-HAPTOGLOBIN-BINDING PROTEIN 1-RELATED"/>
    <property type="match status" value="1"/>
</dbReference>
<dbReference type="PROSITE" id="PS52016">
    <property type="entry name" value="TONB_DEPENDENT_REC_3"/>
    <property type="match status" value="1"/>
</dbReference>
<evidence type="ECO:0000313" key="14">
    <source>
        <dbReference type="EMBL" id="MCP9763147.1"/>
    </source>
</evidence>
<evidence type="ECO:0000256" key="8">
    <source>
        <dbReference type="ARBA" id="ARBA00023170"/>
    </source>
</evidence>
<evidence type="ECO:0000256" key="2">
    <source>
        <dbReference type="ARBA" id="ARBA00022448"/>
    </source>
</evidence>
<dbReference type="Proteomes" id="UP001204144">
    <property type="component" value="Unassembled WGS sequence"/>
</dbReference>
<evidence type="ECO:0000256" key="1">
    <source>
        <dbReference type="ARBA" id="ARBA00004571"/>
    </source>
</evidence>
<evidence type="ECO:0000313" key="15">
    <source>
        <dbReference type="Proteomes" id="UP001204144"/>
    </source>
</evidence>
<dbReference type="InterPro" id="IPR008969">
    <property type="entry name" value="CarboxyPept-like_regulatory"/>
</dbReference>
<name>A0AAE3KSA9_9BACT</name>
<evidence type="ECO:0000256" key="10">
    <source>
        <dbReference type="PROSITE-ProRule" id="PRU01360"/>
    </source>
</evidence>
<comment type="caution">
    <text evidence="14">The sequence shown here is derived from an EMBL/GenBank/DDBJ whole genome shotgun (WGS) entry which is preliminary data.</text>
</comment>
<keyword evidence="9 10" id="KW-0998">Cell outer membrane</keyword>
<dbReference type="EMBL" id="RJUF01000021">
    <property type="protein sequence ID" value="MCP9763147.1"/>
    <property type="molecule type" value="Genomic_DNA"/>
</dbReference>
<evidence type="ECO:0000256" key="9">
    <source>
        <dbReference type="ARBA" id="ARBA00023237"/>
    </source>
</evidence>
<accession>A0AAE3KSA9</accession>
<keyword evidence="7 10" id="KW-0472">Membrane</keyword>
<dbReference type="InterPro" id="IPR036942">
    <property type="entry name" value="Beta-barrel_TonB_sf"/>
</dbReference>
<comment type="similarity">
    <text evidence="10 11">Belongs to the TonB-dependent receptor family.</text>
</comment>
<keyword evidence="5" id="KW-0732">Signal</keyword>
<dbReference type="SUPFAM" id="SSF56935">
    <property type="entry name" value="Porins"/>
    <property type="match status" value="1"/>
</dbReference>
<dbReference type="Pfam" id="PF13715">
    <property type="entry name" value="CarbopepD_reg_2"/>
    <property type="match status" value="1"/>
</dbReference>
<keyword evidence="6 11" id="KW-0798">TonB box</keyword>
<evidence type="ECO:0000256" key="11">
    <source>
        <dbReference type="RuleBase" id="RU003357"/>
    </source>
</evidence>
<dbReference type="GO" id="GO:0009279">
    <property type="term" value="C:cell outer membrane"/>
    <property type="evidence" value="ECO:0007669"/>
    <property type="project" value="UniProtKB-SubCell"/>
</dbReference>
<evidence type="ECO:0000256" key="3">
    <source>
        <dbReference type="ARBA" id="ARBA00022452"/>
    </source>
</evidence>
<keyword evidence="15" id="KW-1185">Reference proteome</keyword>
<dbReference type="Gene3D" id="2.60.40.1120">
    <property type="entry name" value="Carboxypeptidase-like, regulatory domain"/>
    <property type="match status" value="1"/>
</dbReference>
<gene>
    <name evidence="14" type="ORF">EGI31_09280</name>
</gene>
<dbReference type="InterPro" id="IPR037066">
    <property type="entry name" value="Plug_dom_sf"/>
</dbReference>
<dbReference type="AlphaFoldDB" id="A0AAE3KSA9"/>
<dbReference type="PANTHER" id="PTHR30069">
    <property type="entry name" value="TONB-DEPENDENT OUTER MEMBRANE RECEPTOR"/>
    <property type="match status" value="1"/>
</dbReference>
<dbReference type="Pfam" id="PF07715">
    <property type="entry name" value="Plug"/>
    <property type="match status" value="1"/>
</dbReference>
<protein>
    <submittedName>
        <fullName evidence="14">TonB-dependent receptor</fullName>
    </submittedName>
</protein>
<reference evidence="14 15" key="1">
    <citation type="submission" date="2018-11" db="EMBL/GenBank/DDBJ databases">
        <title>Novel bacteria species description.</title>
        <authorList>
            <person name="Han J.-H."/>
        </authorList>
    </citation>
    <scope>NUCLEOTIDE SEQUENCE [LARGE SCALE GENOMIC DNA]</scope>
    <source>
        <strain evidence="14 15">KCTC23259</strain>
    </source>
</reference>
<keyword evidence="4 10" id="KW-0812">Transmembrane</keyword>
<sequence length="798" mass="90304">MRMKHIYFISFLLISVQLFGQSLTLKVTVLDSLTNEPLKGASVVVDLRKNQWQTKTDEKGKFSLNMTKGEHAISIKYVGYVPHWIFTNAQTENKDYIIKMRLVENELEQVVISTAKSDQNVKKTLLGVNQINIKTLQKIPAAFGEVDFLRGLQMLPGVSSVGEASNGVNIRGGTTDQNLILVDDTPIFNPTHMFGLFSVIPPDALSNLDLYKGNVPARYGGRAASVLDLTLKNPNLSKLKINGGLSLISSKLMVEVPIIPDKLGIYFSGRGAFTDFLLPKISQELEEVKSKFYEGVVKAFWRINSKNTFTAMTYGSNDFFQTNLLSSLPNVVGNTTFFEHKTLNGNAKWVYLINSKLDLTTSYTRANYDPTIGTIETVTGYKIRLNSGISQNIYKSSLNFQNGNNKMEMGLNFTQNEIRPGSLEPGKAFSVNRIVTPTEYSNEYGIFMDDEYEFSKKLAGTFGLRYSFFTALGAAVVRSYDALQPRDEFSVISSKTYEKGDITKTYGGLEPRVGLRYLLSDDISLKLGYNLMRQYLQIVSNTTTPIPTSRWKTSDQNVAPQVSHLLTLGLYRSIDKNIYDFSVEGYYRASKNIIDYKPGADFLLQQFPETQLVQGTSNSYGLEFMFSKKKGNLTGWTNYTYARTFNQVYASTNVLELVNNGNPYRANYDRPHSFNTSIDIAVDKHNSFSFNFVLSSGRPYSKPVGFVSFQNSYYPFYDERNNERIPTYHRLDLSWNISNPTMKDRRYVGNWAFSVYNLYGHRNAYSVFFKSENNSIKGYTLQIFGAPIVSLAYNFKFE</sequence>
<dbReference type="Gene3D" id="2.40.170.20">
    <property type="entry name" value="TonB-dependent receptor, beta-barrel domain"/>
    <property type="match status" value="1"/>
</dbReference>
<dbReference type="InterPro" id="IPR039426">
    <property type="entry name" value="TonB-dep_rcpt-like"/>
</dbReference>
<dbReference type="GO" id="GO:0015344">
    <property type="term" value="F:siderophore uptake transmembrane transporter activity"/>
    <property type="evidence" value="ECO:0007669"/>
    <property type="project" value="TreeGrafter"/>
</dbReference>
<evidence type="ECO:0000256" key="5">
    <source>
        <dbReference type="ARBA" id="ARBA00022729"/>
    </source>
</evidence>
<dbReference type="Pfam" id="PF00593">
    <property type="entry name" value="TonB_dep_Rec_b-barrel"/>
    <property type="match status" value="1"/>
</dbReference>
<dbReference type="InterPro" id="IPR000531">
    <property type="entry name" value="Beta-barrel_TonB"/>
</dbReference>
<feature type="domain" description="TonB-dependent receptor-like beta-barrel" evidence="12">
    <location>
        <begin position="312"/>
        <end position="758"/>
    </location>
</feature>
<keyword evidence="2 10" id="KW-0813">Transport</keyword>
<keyword evidence="8 14" id="KW-0675">Receptor</keyword>
<dbReference type="InterPro" id="IPR012910">
    <property type="entry name" value="Plug_dom"/>
</dbReference>
<evidence type="ECO:0000256" key="7">
    <source>
        <dbReference type="ARBA" id="ARBA00023136"/>
    </source>
</evidence>
<evidence type="ECO:0000256" key="6">
    <source>
        <dbReference type="ARBA" id="ARBA00023077"/>
    </source>
</evidence>
<evidence type="ECO:0000259" key="12">
    <source>
        <dbReference type="Pfam" id="PF00593"/>
    </source>
</evidence>
<dbReference type="SUPFAM" id="SSF49464">
    <property type="entry name" value="Carboxypeptidase regulatory domain-like"/>
    <property type="match status" value="1"/>
</dbReference>
<organism evidence="14 15">
    <name type="scientific">Lacihabitans soyangensis</name>
    <dbReference type="NCBI Taxonomy" id="869394"/>
    <lineage>
        <taxon>Bacteria</taxon>
        <taxon>Pseudomonadati</taxon>
        <taxon>Bacteroidota</taxon>
        <taxon>Cytophagia</taxon>
        <taxon>Cytophagales</taxon>
        <taxon>Leadbetterellaceae</taxon>
        <taxon>Lacihabitans</taxon>
    </lineage>
</organism>
<dbReference type="Gene3D" id="2.170.130.10">
    <property type="entry name" value="TonB-dependent receptor, plug domain"/>
    <property type="match status" value="1"/>
</dbReference>
<proteinExistence type="inferred from homology"/>
<comment type="subcellular location">
    <subcellularLocation>
        <location evidence="1 10">Cell outer membrane</location>
        <topology evidence="1 10">Multi-pass membrane protein</topology>
    </subcellularLocation>
</comment>
<dbReference type="RefSeq" id="WP_255036934.1">
    <property type="nucleotide sequence ID" value="NZ_RJUF01000021.1"/>
</dbReference>
<evidence type="ECO:0000259" key="13">
    <source>
        <dbReference type="Pfam" id="PF07715"/>
    </source>
</evidence>
<keyword evidence="3 10" id="KW-1134">Transmembrane beta strand</keyword>
<dbReference type="GO" id="GO:0044718">
    <property type="term" value="P:siderophore transmembrane transport"/>
    <property type="evidence" value="ECO:0007669"/>
    <property type="project" value="TreeGrafter"/>
</dbReference>